<protein>
    <submittedName>
        <fullName evidence="1">Uncharacterized protein</fullName>
    </submittedName>
</protein>
<name>A0A8S5RHL7_9VIRU</name>
<sequence length="29" mass="3469">MPRGILTQYWKYLGMDYIVGLYRSSIESK</sequence>
<proteinExistence type="predicted"/>
<organism evidence="1">
    <name type="scientific">virus sp. ctML55</name>
    <dbReference type="NCBI Taxonomy" id="2827627"/>
    <lineage>
        <taxon>Viruses</taxon>
    </lineage>
</organism>
<evidence type="ECO:0000313" key="1">
    <source>
        <dbReference type="EMBL" id="DAE30871.1"/>
    </source>
</evidence>
<accession>A0A8S5RHL7</accession>
<dbReference type="EMBL" id="BK059105">
    <property type="protein sequence ID" value="DAE30871.1"/>
    <property type="molecule type" value="Genomic_DNA"/>
</dbReference>
<reference evidence="1" key="1">
    <citation type="journal article" date="2021" name="Proc. Natl. Acad. Sci. U.S.A.">
        <title>A Catalog of Tens of Thousands of Viruses from Human Metagenomes Reveals Hidden Associations with Chronic Diseases.</title>
        <authorList>
            <person name="Tisza M.J."/>
            <person name="Buck C.B."/>
        </authorList>
    </citation>
    <scope>NUCLEOTIDE SEQUENCE</scope>
    <source>
        <strain evidence="1">CtML55</strain>
    </source>
</reference>